<accession>A0A3M7QM27</accession>
<organism evidence="1 2">
    <name type="scientific">Brachionus plicatilis</name>
    <name type="common">Marine rotifer</name>
    <name type="synonym">Brachionus muelleri</name>
    <dbReference type="NCBI Taxonomy" id="10195"/>
    <lineage>
        <taxon>Eukaryota</taxon>
        <taxon>Metazoa</taxon>
        <taxon>Spiralia</taxon>
        <taxon>Gnathifera</taxon>
        <taxon>Rotifera</taxon>
        <taxon>Eurotatoria</taxon>
        <taxon>Monogononta</taxon>
        <taxon>Pseudotrocha</taxon>
        <taxon>Ploima</taxon>
        <taxon>Brachionidae</taxon>
        <taxon>Brachionus</taxon>
    </lineage>
</organism>
<keyword evidence="2" id="KW-1185">Reference proteome</keyword>
<sequence length="75" mass="9244">MVTRIYSFKKFYNSFAFIFLLRHLTCRVLEPITADWPILIHEYFVVRIWTKIFSCYNVEWFKLKNNAINKTKDNF</sequence>
<gene>
    <name evidence="1" type="ORF">BpHYR1_023037</name>
</gene>
<name>A0A3M7QM27_BRAPC</name>
<proteinExistence type="predicted"/>
<dbReference type="EMBL" id="REGN01005708">
    <property type="protein sequence ID" value="RNA12350.1"/>
    <property type="molecule type" value="Genomic_DNA"/>
</dbReference>
<evidence type="ECO:0000313" key="2">
    <source>
        <dbReference type="Proteomes" id="UP000276133"/>
    </source>
</evidence>
<dbReference type="AlphaFoldDB" id="A0A3M7QM27"/>
<evidence type="ECO:0000313" key="1">
    <source>
        <dbReference type="EMBL" id="RNA12350.1"/>
    </source>
</evidence>
<dbReference type="Proteomes" id="UP000276133">
    <property type="component" value="Unassembled WGS sequence"/>
</dbReference>
<protein>
    <submittedName>
        <fullName evidence="1">Uncharacterized protein</fullName>
    </submittedName>
</protein>
<comment type="caution">
    <text evidence="1">The sequence shown here is derived from an EMBL/GenBank/DDBJ whole genome shotgun (WGS) entry which is preliminary data.</text>
</comment>
<reference evidence="1 2" key="1">
    <citation type="journal article" date="2018" name="Sci. Rep.">
        <title>Genomic signatures of local adaptation to the degree of environmental predictability in rotifers.</title>
        <authorList>
            <person name="Franch-Gras L."/>
            <person name="Hahn C."/>
            <person name="Garcia-Roger E.M."/>
            <person name="Carmona M.J."/>
            <person name="Serra M."/>
            <person name="Gomez A."/>
        </authorList>
    </citation>
    <scope>NUCLEOTIDE SEQUENCE [LARGE SCALE GENOMIC DNA]</scope>
    <source>
        <strain evidence="1">HYR1</strain>
    </source>
</reference>